<accession>A0A8W8N909</accession>
<dbReference type="AlphaFoldDB" id="A0A8W8N909"/>
<keyword evidence="2" id="KW-1185">Reference proteome</keyword>
<dbReference type="Proteomes" id="UP000005408">
    <property type="component" value="Unassembled WGS sequence"/>
</dbReference>
<name>A0A8W8N909_MAGGI</name>
<evidence type="ECO:0000313" key="2">
    <source>
        <dbReference type="Proteomes" id="UP000005408"/>
    </source>
</evidence>
<reference evidence="1" key="1">
    <citation type="submission" date="2022-08" db="UniProtKB">
        <authorList>
            <consortium name="EnsemblMetazoa"/>
        </authorList>
    </citation>
    <scope>IDENTIFICATION</scope>
    <source>
        <strain evidence="1">05x7-T-G4-1.051#20</strain>
    </source>
</reference>
<evidence type="ECO:0000313" key="1">
    <source>
        <dbReference type="EnsemblMetazoa" id="G4357.1:cds"/>
    </source>
</evidence>
<sequence>MSFGAAIISALKKKKWRSSQYDVRDLGSTDVTCLSLTDLSKLPVRGRNTFVSSKSEDNLLDAKLYLKARDSNLKRKETWKRTSLNLSIDPDDWKNTSLTLSNADSAISLSFRDSVKSSRRPVSCYADYTSSREFLSVTEEADESRNKDFGYDSMNASSDSVLSLVRTSSIHDKSRKIMIKRRQFVKKRSRDSQVFSDDENADLKYCKSNGRSRENIVLSESKEISQRLVHRETTPRRNRDEKCRSVQFEDNVEEESFVKQQLSKSVSTLTLCRNNSVQLKSWQIRRQRRAMLNKHRRAIRQLESIKYEERLV</sequence>
<organism evidence="1 2">
    <name type="scientific">Magallana gigas</name>
    <name type="common">Pacific oyster</name>
    <name type="synonym">Crassostrea gigas</name>
    <dbReference type="NCBI Taxonomy" id="29159"/>
    <lineage>
        <taxon>Eukaryota</taxon>
        <taxon>Metazoa</taxon>
        <taxon>Spiralia</taxon>
        <taxon>Lophotrochozoa</taxon>
        <taxon>Mollusca</taxon>
        <taxon>Bivalvia</taxon>
        <taxon>Autobranchia</taxon>
        <taxon>Pteriomorphia</taxon>
        <taxon>Ostreida</taxon>
        <taxon>Ostreoidea</taxon>
        <taxon>Ostreidae</taxon>
        <taxon>Magallana</taxon>
    </lineage>
</organism>
<dbReference type="OMA" id="KWHRSRY"/>
<protein>
    <submittedName>
        <fullName evidence="1">Uncharacterized protein</fullName>
    </submittedName>
</protein>
<proteinExistence type="predicted"/>
<dbReference type="EnsemblMetazoa" id="G4357.1">
    <property type="protein sequence ID" value="G4357.1:cds"/>
    <property type="gene ID" value="G4357"/>
</dbReference>
<dbReference type="OrthoDB" id="6093480at2759"/>